<accession>A0A2A2KTE4</accession>
<evidence type="ECO:0000313" key="2">
    <source>
        <dbReference type="EMBL" id="PAV77266.1"/>
    </source>
</evidence>
<feature type="compositionally biased region" description="Acidic residues" evidence="1">
    <location>
        <begin position="240"/>
        <end position="262"/>
    </location>
</feature>
<reference evidence="2 3" key="1">
    <citation type="journal article" date="2017" name="Curr. Biol.">
        <title>Genome architecture and evolution of a unichromosomal asexual nematode.</title>
        <authorList>
            <person name="Fradin H."/>
            <person name="Zegar C."/>
            <person name="Gutwein M."/>
            <person name="Lucas J."/>
            <person name="Kovtun M."/>
            <person name="Corcoran D."/>
            <person name="Baugh L.R."/>
            <person name="Kiontke K."/>
            <person name="Gunsalus K."/>
            <person name="Fitch D.H."/>
            <person name="Piano F."/>
        </authorList>
    </citation>
    <scope>NUCLEOTIDE SEQUENCE [LARGE SCALE GENOMIC DNA]</scope>
    <source>
        <strain evidence="2">PF1309</strain>
    </source>
</reference>
<proteinExistence type="predicted"/>
<feature type="compositionally biased region" description="Basic and acidic residues" evidence="1">
    <location>
        <begin position="266"/>
        <end position="285"/>
    </location>
</feature>
<evidence type="ECO:0000313" key="3">
    <source>
        <dbReference type="Proteomes" id="UP000218231"/>
    </source>
</evidence>
<organism evidence="2 3">
    <name type="scientific">Diploscapter pachys</name>
    <dbReference type="NCBI Taxonomy" id="2018661"/>
    <lineage>
        <taxon>Eukaryota</taxon>
        <taxon>Metazoa</taxon>
        <taxon>Ecdysozoa</taxon>
        <taxon>Nematoda</taxon>
        <taxon>Chromadorea</taxon>
        <taxon>Rhabditida</taxon>
        <taxon>Rhabditina</taxon>
        <taxon>Rhabditomorpha</taxon>
        <taxon>Rhabditoidea</taxon>
        <taxon>Rhabditidae</taxon>
        <taxon>Diploscapter</taxon>
    </lineage>
</organism>
<dbReference type="EMBL" id="LIAE01007738">
    <property type="protein sequence ID" value="PAV77266.1"/>
    <property type="molecule type" value="Genomic_DNA"/>
</dbReference>
<feature type="region of interest" description="Disordered" evidence="1">
    <location>
        <begin position="1"/>
        <end position="27"/>
    </location>
</feature>
<evidence type="ECO:0000256" key="1">
    <source>
        <dbReference type="SAM" id="MobiDB-lite"/>
    </source>
</evidence>
<comment type="caution">
    <text evidence="2">The sequence shown here is derived from an EMBL/GenBank/DDBJ whole genome shotgun (WGS) entry which is preliminary data.</text>
</comment>
<protein>
    <submittedName>
        <fullName evidence="2">Uncharacterized protein</fullName>
    </submittedName>
</protein>
<dbReference type="OrthoDB" id="5836615at2759"/>
<dbReference type="STRING" id="2018661.A0A2A2KTE4"/>
<dbReference type="AlphaFoldDB" id="A0A2A2KTE4"/>
<keyword evidence="3" id="KW-1185">Reference proteome</keyword>
<feature type="compositionally biased region" description="Basic and acidic residues" evidence="1">
    <location>
        <begin position="1"/>
        <end position="15"/>
    </location>
</feature>
<dbReference type="Proteomes" id="UP000218231">
    <property type="component" value="Unassembled WGS sequence"/>
</dbReference>
<sequence length="320" mass="37347">MDTEAGHSEAEKLEETSDTDSDFEFDPIEYERRRDNNLRQIVVAEAEFNHVKQCLKEVRLRELNERRQQIATERSKEFIKRSREIEQEKSSELAECESLYALSIDSLNRQKAAWLVTTPHLEEDNLEDIQLKLLQIAEEEYTKAQNDSLQAQVGVLRFSNKCRISRNKPSNSSDFLMQHYKKHLRLPSVVEQISKEKMEEDLEYFAVLDECLCPGEVPMEQQQQAQGRQAENRAGTGNEVEYEESSLDDEDEEEKEQEDELLDLMVGREEIVDVTNERSMDEDSRNNSPDISKFQFDFSSPIIEPHPKAVKIQNQRELVK</sequence>
<feature type="compositionally biased region" description="Low complexity" evidence="1">
    <location>
        <begin position="220"/>
        <end position="235"/>
    </location>
</feature>
<name>A0A2A2KTE4_9BILA</name>
<feature type="region of interest" description="Disordered" evidence="1">
    <location>
        <begin position="219"/>
        <end position="294"/>
    </location>
</feature>
<gene>
    <name evidence="2" type="ORF">WR25_22890</name>
</gene>
<feature type="compositionally biased region" description="Acidic residues" evidence="1">
    <location>
        <begin position="16"/>
        <end position="27"/>
    </location>
</feature>